<feature type="transmembrane region" description="Helical" evidence="1">
    <location>
        <begin position="20"/>
        <end position="43"/>
    </location>
</feature>
<dbReference type="AlphaFoldDB" id="A0A166CK22"/>
<evidence type="ECO:0000313" key="3">
    <source>
        <dbReference type="Proteomes" id="UP000077066"/>
    </source>
</evidence>
<comment type="caution">
    <text evidence="2">The sequence shown here is derived from an EMBL/GenBank/DDBJ whole genome shotgun (WGS) entry which is preliminary data.</text>
</comment>
<sequence>MIRDPIQLYFRDPDKKAKFFVFTTIAMVLTTILITIGMLIFILRLVRVI</sequence>
<keyword evidence="3" id="KW-1185">Reference proteome</keyword>
<dbReference type="Proteomes" id="UP000077066">
    <property type="component" value="Unassembled WGS sequence"/>
</dbReference>
<organism evidence="2 3">
    <name type="scientific">Methanobrevibacter filiformis</name>
    <dbReference type="NCBI Taxonomy" id="55758"/>
    <lineage>
        <taxon>Archaea</taxon>
        <taxon>Methanobacteriati</taxon>
        <taxon>Methanobacteriota</taxon>
        <taxon>Methanomada group</taxon>
        <taxon>Methanobacteria</taxon>
        <taxon>Methanobacteriales</taxon>
        <taxon>Methanobacteriaceae</taxon>
        <taxon>Methanobrevibacter</taxon>
    </lineage>
</organism>
<evidence type="ECO:0000256" key="1">
    <source>
        <dbReference type="SAM" id="Phobius"/>
    </source>
</evidence>
<dbReference type="RefSeq" id="WP_169805499.1">
    <property type="nucleotide sequence ID" value="NZ_LWMT01000117.1"/>
</dbReference>
<protein>
    <submittedName>
        <fullName evidence="2">Uncharacterized protein</fullName>
    </submittedName>
</protein>
<keyword evidence="1" id="KW-1133">Transmembrane helix</keyword>
<dbReference type="PATRIC" id="fig|55758.3.peg.849"/>
<reference evidence="2 3" key="1">
    <citation type="submission" date="2016-04" db="EMBL/GenBank/DDBJ databases">
        <title>Genome sequence of Methanobrevibacter filiformis DSM 11501.</title>
        <authorList>
            <person name="Poehlein A."/>
            <person name="Seedorf H."/>
            <person name="Daniel R."/>
        </authorList>
    </citation>
    <scope>NUCLEOTIDE SEQUENCE [LARGE SCALE GENOMIC DNA]</scope>
    <source>
        <strain evidence="2 3">DSM 11501</strain>
    </source>
</reference>
<gene>
    <name evidence="2" type="ORF">MBFIL_07600</name>
</gene>
<accession>A0A166CK22</accession>
<dbReference type="EMBL" id="LWMT01000117">
    <property type="protein sequence ID" value="KZX14937.1"/>
    <property type="molecule type" value="Genomic_DNA"/>
</dbReference>
<name>A0A166CK22_9EURY</name>
<proteinExistence type="predicted"/>
<keyword evidence="1" id="KW-0472">Membrane</keyword>
<keyword evidence="1" id="KW-0812">Transmembrane</keyword>
<evidence type="ECO:0000313" key="2">
    <source>
        <dbReference type="EMBL" id="KZX14937.1"/>
    </source>
</evidence>